<dbReference type="SUPFAM" id="SSF143842">
    <property type="entry name" value="YwmB-like"/>
    <property type="match status" value="1"/>
</dbReference>
<evidence type="ECO:0000313" key="2">
    <source>
        <dbReference type="Proteomes" id="UP000460287"/>
    </source>
</evidence>
<sequence length="209" mass="23931">MKKKLLIKVNILVFLILFICSSGTIGSFTYSKLADELMDINEIGLKYVGYYNCSCDSIINNFKNNSSVERIEKDKNYITIIGKMNNINYEAGVRDDKTKEVVIELIKLTDKKELASIKKQLEKFTNYKCKEKRYFTYIKGKINKDTDKEIEKLTSVLKQHGAENIRTIPINSGYAGIADNGSFRINYAVCRYDSGTYIILGTPDIFITY</sequence>
<reference evidence="1 2" key="1">
    <citation type="submission" date="2019-08" db="EMBL/GenBank/DDBJ databases">
        <title>In-depth cultivation of the pig gut microbiome towards novel bacterial diversity and tailored functional studies.</title>
        <authorList>
            <person name="Wylensek D."/>
            <person name="Hitch T.C.A."/>
            <person name="Clavel T."/>
        </authorList>
    </citation>
    <scope>NUCLEOTIDE SEQUENCE [LARGE SCALE GENOMIC DNA]</scope>
    <source>
        <strain evidence="1 2">WCA-383-APC-5B</strain>
    </source>
</reference>
<gene>
    <name evidence="1" type="ORF">FYJ33_05685</name>
</gene>
<name>A0A7X2MXL2_9CLOT</name>
<dbReference type="RefSeq" id="WP_154530789.1">
    <property type="nucleotide sequence ID" value="NZ_JAQXTV010000190.1"/>
</dbReference>
<keyword evidence="2" id="KW-1185">Reference proteome</keyword>
<evidence type="ECO:0000313" key="1">
    <source>
        <dbReference type="EMBL" id="MSR90910.1"/>
    </source>
</evidence>
<dbReference type="EMBL" id="VULX01000005">
    <property type="protein sequence ID" value="MSR90910.1"/>
    <property type="molecule type" value="Genomic_DNA"/>
</dbReference>
<dbReference type="AlphaFoldDB" id="A0A7X2MXL2"/>
<dbReference type="Proteomes" id="UP000460287">
    <property type="component" value="Unassembled WGS sequence"/>
</dbReference>
<protein>
    <submittedName>
        <fullName evidence="1">Uncharacterized protein</fullName>
    </submittedName>
</protein>
<accession>A0A7X2MXL2</accession>
<proteinExistence type="predicted"/>
<comment type="caution">
    <text evidence="1">The sequence shown here is derived from an EMBL/GenBank/DDBJ whole genome shotgun (WGS) entry which is preliminary data.</text>
</comment>
<dbReference type="InterPro" id="IPR036209">
    <property type="entry name" value="YwmB-like_sf"/>
</dbReference>
<organism evidence="1 2">
    <name type="scientific">Inconstantimicrobium porci</name>
    <dbReference type="NCBI Taxonomy" id="2652291"/>
    <lineage>
        <taxon>Bacteria</taxon>
        <taxon>Bacillati</taxon>
        <taxon>Bacillota</taxon>
        <taxon>Clostridia</taxon>
        <taxon>Eubacteriales</taxon>
        <taxon>Clostridiaceae</taxon>
        <taxon>Inconstantimicrobium</taxon>
    </lineage>
</organism>